<protein>
    <recommendedName>
        <fullName evidence="4">Long-chain fatty acid transport protein</fullName>
    </recommendedName>
</protein>
<dbReference type="RefSeq" id="WP_381502799.1">
    <property type="nucleotide sequence ID" value="NZ_JBHUOM010000012.1"/>
</dbReference>
<proteinExistence type="predicted"/>
<dbReference type="EMBL" id="JBHUOM010000012">
    <property type="protein sequence ID" value="MFD2935246.1"/>
    <property type="molecule type" value="Genomic_DNA"/>
</dbReference>
<evidence type="ECO:0000313" key="2">
    <source>
        <dbReference type="EMBL" id="MFD2935246.1"/>
    </source>
</evidence>
<feature type="chain" id="PRO_5046834156" description="Long-chain fatty acid transport protein" evidence="1">
    <location>
        <begin position="21"/>
        <end position="526"/>
    </location>
</feature>
<dbReference type="SUPFAM" id="SSF56935">
    <property type="entry name" value="Porins"/>
    <property type="match status" value="1"/>
</dbReference>
<organism evidence="2 3">
    <name type="scientific">Spirosoma flavum</name>
    <dbReference type="NCBI Taxonomy" id="2048557"/>
    <lineage>
        <taxon>Bacteria</taxon>
        <taxon>Pseudomonadati</taxon>
        <taxon>Bacteroidota</taxon>
        <taxon>Cytophagia</taxon>
        <taxon>Cytophagales</taxon>
        <taxon>Cytophagaceae</taxon>
        <taxon>Spirosoma</taxon>
    </lineage>
</organism>
<gene>
    <name evidence="2" type="ORF">ACFS25_15760</name>
</gene>
<evidence type="ECO:0000256" key="1">
    <source>
        <dbReference type="SAM" id="SignalP"/>
    </source>
</evidence>
<accession>A0ABW6AIV4</accession>
<evidence type="ECO:0008006" key="4">
    <source>
        <dbReference type="Google" id="ProtNLM"/>
    </source>
</evidence>
<feature type="signal peptide" evidence="1">
    <location>
        <begin position="1"/>
        <end position="20"/>
    </location>
</feature>
<comment type="caution">
    <text evidence="2">The sequence shown here is derived from an EMBL/GenBank/DDBJ whole genome shotgun (WGS) entry which is preliminary data.</text>
</comment>
<keyword evidence="3" id="KW-1185">Reference proteome</keyword>
<name>A0ABW6AIV4_9BACT</name>
<dbReference type="Proteomes" id="UP001597512">
    <property type="component" value="Unassembled WGS sequence"/>
</dbReference>
<sequence length="526" mass="56880">MNKQFFFSVTLVLLSPLAFGQGAAFDYADDAFRYSDFSQSGTARFRGLGGNHAALGGDASNLSGNAAGLAFYNRSELSISPTFTSVNNQNTFLGQQTTSNGGKVSVGQFGLVLAGKSNGSRRWRRTAFGITYSQSTNFFDNVDARGLNNNPNSSIAQTYVNGANSGNYSEKELSDSFYPNDRQADFKEAAAYGLFLINPTVTSTTSTTSAGPPYTRYDATTQKDQRATLSRSGTHSQWTIAYAGNLDDKLYIGGSIALTHLRYSSQYNFLETPVNGFTFANYGQINGFNVTGNGINASLGLIYKLSSQLQLGATVVTPTFSSANEVFSQTLTAVAKDPNLQLKTNSVDVVDPSNNFEYSLQTPLRASGGATYFLGSGKIGFITATAEYVGYQGMRVRTSAFTNQQDNTDFKNDVKGFVQQTYQNVVNVRVGAEVRAGLLRVRAGVGYLPSAYKIDLDRVAKSDRDKLLLSAGLGFRNDRFFADLSGSYLTYKSGFTAFQLPNDVDTPTVATSNRTTNVMLSFGVFF</sequence>
<keyword evidence="1" id="KW-0732">Signal</keyword>
<reference evidence="3" key="1">
    <citation type="journal article" date="2019" name="Int. J. Syst. Evol. Microbiol.">
        <title>The Global Catalogue of Microorganisms (GCM) 10K type strain sequencing project: providing services to taxonomists for standard genome sequencing and annotation.</title>
        <authorList>
            <consortium name="The Broad Institute Genomics Platform"/>
            <consortium name="The Broad Institute Genome Sequencing Center for Infectious Disease"/>
            <person name="Wu L."/>
            <person name="Ma J."/>
        </authorList>
    </citation>
    <scope>NUCLEOTIDE SEQUENCE [LARGE SCALE GENOMIC DNA]</scope>
    <source>
        <strain evidence="3">KCTC 52490</strain>
    </source>
</reference>
<dbReference type="Gene3D" id="2.40.160.60">
    <property type="entry name" value="Outer membrane protein transport protein (OMPP1/FadL/TodX)"/>
    <property type="match status" value="2"/>
</dbReference>
<evidence type="ECO:0000313" key="3">
    <source>
        <dbReference type="Proteomes" id="UP001597512"/>
    </source>
</evidence>